<accession>A0A1A0DBA7</accession>
<evidence type="ECO:0000256" key="1">
    <source>
        <dbReference type="SAM" id="MobiDB-lite"/>
    </source>
</evidence>
<gene>
    <name evidence="2" type="ORF">SRCM100623_00963</name>
</gene>
<proteinExistence type="predicted"/>
<dbReference type="PATRIC" id="fig|438.15.peg.1111"/>
<feature type="compositionally biased region" description="Acidic residues" evidence="1">
    <location>
        <begin position="333"/>
        <end position="343"/>
    </location>
</feature>
<protein>
    <submittedName>
        <fullName evidence="2">Uncharacterized protein</fullName>
    </submittedName>
</protein>
<feature type="compositionally biased region" description="Acidic residues" evidence="1">
    <location>
        <begin position="88"/>
        <end position="99"/>
    </location>
</feature>
<organism evidence="2 3">
    <name type="scientific">Acetobacter pasteurianus</name>
    <name type="common">Acetobacter turbidans</name>
    <dbReference type="NCBI Taxonomy" id="438"/>
    <lineage>
        <taxon>Bacteria</taxon>
        <taxon>Pseudomonadati</taxon>
        <taxon>Pseudomonadota</taxon>
        <taxon>Alphaproteobacteria</taxon>
        <taxon>Acetobacterales</taxon>
        <taxon>Acetobacteraceae</taxon>
        <taxon>Acetobacter</taxon>
    </lineage>
</organism>
<dbReference type="Proteomes" id="UP000093796">
    <property type="component" value="Unassembled WGS sequence"/>
</dbReference>
<dbReference type="RefSeq" id="WP_064776081.1">
    <property type="nucleotide sequence ID" value="NZ_LYUD01000099.1"/>
</dbReference>
<dbReference type="AlphaFoldDB" id="A0A1A0DBA7"/>
<dbReference type="OrthoDB" id="7226296at2"/>
<name>A0A1A0DBA7_ACEPA</name>
<reference evidence="2 3" key="1">
    <citation type="submission" date="2016-05" db="EMBL/GenBank/DDBJ databases">
        <title>Genome sequencing of Acetobacter pasteurianus strain SRCM100623.</title>
        <authorList>
            <person name="Song Y.R."/>
        </authorList>
    </citation>
    <scope>NUCLEOTIDE SEQUENCE [LARGE SCALE GENOMIC DNA]</scope>
    <source>
        <strain evidence="2 3">SRCM100623</strain>
    </source>
</reference>
<evidence type="ECO:0000313" key="3">
    <source>
        <dbReference type="Proteomes" id="UP000093796"/>
    </source>
</evidence>
<dbReference type="EMBL" id="LYUD01000099">
    <property type="protein sequence ID" value="OAZ72424.1"/>
    <property type="molecule type" value="Genomic_DNA"/>
</dbReference>
<feature type="region of interest" description="Disordered" evidence="1">
    <location>
        <begin position="325"/>
        <end position="383"/>
    </location>
</feature>
<feature type="region of interest" description="Disordered" evidence="1">
    <location>
        <begin position="1"/>
        <end position="145"/>
    </location>
</feature>
<feature type="compositionally biased region" description="Basic and acidic residues" evidence="1">
    <location>
        <begin position="74"/>
        <end position="87"/>
    </location>
</feature>
<feature type="compositionally biased region" description="Basic and acidic residues" evidence="1">
    <location>
        <begin position="100"/>
        <end position="131"/>
    </location>
</feature>
<feature type="compositionally biased region" description="Polar residues" evidence="1">
    <location>
        <begin position="354"/>
        <end position="365"/>
    </location>
</feature>
<sequence length="383" mass="42335">MSDVVENTPATEAPLSTAIEARSDAASVGAGTPDLTPADDGAEKIASIDDAINAASKEIDKETPAEPEQEAEDKEPPKKPAPEKEKPEGEEEEPEEAEEEKPVKPKPEVKTTEGEPEDARPQRRPAPRDFQGRAAAQWTSTPRSVQEAVFKLERDYEEKLSRSSAVRQEWQQVEPYAEMAKKSGTTLPVALARYVEAEKAIQENPVAGITAIMRNAGLDPAKFAQMVLQNPDGYRQELIKGQQQFQQRSTQAKDDQLAQMQRQVEAMQQSQAADRVRMELIEPFRAANPRFDELQEQVAKFLNSDIIDRNLSPAERLQQAFSMAERLYPASAEEPEENSEEENEKPRKKPGKSKQVSGSPSSGTRSGARRKMSIDEAIAAASV</sequence>
<evidence type="ECO:0000313" key="2">
    <source>
        <dbReference type="EMBL" id="OAZ72424.1"/>
    </source>
</evidence>
<comment type="caution">
    <text evidence="2">The sequence shown here is derived from an EMBL/GenBank/DDBJ whole genome shotgun (WGS) entry which is preliminary data.</text>
</comment>